<feature type="transmembrane region" description="Helical" evidence="10">
    <location>
        <begin position="58"/>
        <end position="81"/>
    </location>
</feature>
<accession>G5BTJ3</accession>
<dbReference type="EMBL" id="JH171746">
    <property type="protein sequence ID" value="EHB12604.1"/>
    <property type="molecule type" value="Genomic_DNA"/>
</dbReference>
<feature type="transmembrane region" description="Helical" evidence="10">
    <location>
        <begin position="227"/>
        <end position="248"/>
    </location>
</feature>
<evidence type="ECO:0000256" key="6">
    <source>
        <dbReference type="ARBA" id="ARBA00023040"/>
    </source>
</evidence>
<keyword evidence="5 10" id="KW-1133">Transmembrane helix</keyword>
<dbReference type="PANTHER" id="PTHR48018">
    <property type="entry name" value="OLFACTORY RECEPTOR"/>
    <property type="match status" value="1"/>
</dbReference>
<evidence type="ECO:0000256" key="1">
    <source>
        <dbReference type="ARBA" id="ARBA00004651"/>
    </source>
</evidence>
<evidence type="ECO:0000313" key="12">
    <source>
        <dbReference type="EMBL" id="EHB12604.1"/>
    </source>
</evidence>
<dbReference type="PROSITE" id="PS50262">
    <property type="entry name" value="G_PROTEIN_RECEP_F1_2"/>
    <property type="match status" value="1"/>
</dbReference>
<dbReference type="InterPro" id="IPR000725">
    <property type="entry name" value="Olfact_rcpt"/>
</dbReference>
<dbReference type="AlphaFoldDB" id="G5BTJ3"/>
<dbReference type="Pfam" id="PF13853">
    <property type="entry name" value="7tm_4"/>
    <property type="match status" value="1"/>
</dbReference>
<dbReference type="eggNOG" id="ENOG502QVH7">
    <property type="taxonomic scope" value="Eukaryota"/>
</dbReference>
<evidence type="ECO:0000256" key="7">
    <source>
        <dbReference type="ARBA" id="ARBA00023136"/>
    </source>
</evidence>
<evidence type="ECO:0000256" key="2">
    <source>
        <dbReference type="ARBA" id="ARBA00022606"/>
    </source>
</evidence>
<gene>
    <name evidence="12" type="ORF">GW7_16225</name>
</gene>
<keyword evidence="6" id="KW-0297">G-protein coupled receptor</keyword>
<feature type="transmembrane region" description="Helical" evidence="10">
    <location>
        <begin position="294"/>
        <end position="312"/>
    </location>
</feature>
<evidence type="ECO:0000256" key="3">
    <source>
        <dbReference type="ARBA" id="ARBA00022692"/>
    </source>
</evidence>
<proteinExistence type="predicted"/>
<evidence type="ECO:0000256" key="8">
    <source>
        <dbReference type="ARBA" id="ARBA00023170"/>
    </source>
</evidence>
<protein>
    <submittedName>
        <fullName evidence="12">Olfactory receptor 5B3</fullName>
    </submittedName>
</protein>
<organism evidence="12 13">
    <name type="scientific">Heterocephalus glaber</name>
    <name type="common">Naked mole rat</name>
    <dbReference type="NCBI Taxonomy" id="10181"/>
    <lineage>
        <taxon>Eukaryota</taxon>
        <taxon>Metazoa</taxon>
        <taxon>Chordata</taxon>
        <taxon>Craniata</taxon>
        <taxon>Vertebrata</taxon>
        <taxon>Euteleostomi</taxon>
        <taxon>Mammalia</taxon>
        <taxon>Eutheria</taxon>
        <taxon>Euarchontoglires</taxon>
        <taxon>Glires</taxon>
        <taxon>Rodentia</taxon>
        <taxon>Hystricomorpha</taxon>
        <taxon>Bathyergidae</taxon>
        <taxon>Heterocephalus</taxon>
    </lineage>
</organism>
<keyword evidence="2" id="KW-0716">Sensory transduction</keyword>
<keyword evidence="3 10" id="KW-0812">Transmembrane</keyword>
<dbReference type="GO" id="GO:0005886">
    <property type="term" value="C:plasma membrane"/>
    <property type="evidence" value="ECO:0007669"/>
    <property type="project" value="UniProtKB-SubCell"/>
</dbReference>
<dbReference type="Proteomes" id="UP000006813">
    <property type="component" value="Unassembled WGS sequence"/>
</dbReference>
<evidence type="ECO:0000256" key="5">
    <source>
        <dbReference type="ARBA" id="ARBA00022989"/>
    </source>
</evidence>
<dbReference type="SUPFAM" id="SSF81321">
    <property type="entry name" value="Family A G protein-coupled receptor-like"/>
    <property type="match status" value="1"/>
</dbReference>
<dbReference type="Gene3D" id="1.20.1070.10">
    <property type="entry name" value="Rhodopsin 7-helix transmembrane proteins"/>
    <property type="match status" value="1"/>
</dbReference>
<evidence type="ECO:0000256" key="10">
    <source>
        <dbReference type="SAM" id="Phobius"/>
    </source>
</evidence>
<comment type="subcellular location">
    <subcellularLocation>
        <location evidence="1">Cell membrane</location>
        <topology evidence="1">Multi-pass membrane protein</topology>
    </subcellularLocation>
</comment>
<reference evidence="12 13" key="1">
    <citation type="journal article" date="2011" name="Nature">
        <title>Genome sequencing reveals insights into physiology and longevity of the naked mole rat.</title>
        <authorList>
            <person name="Kim E.B."/>
            <person name="Fang X."/>
            <person name="Fushan A.A."/>
            <person name="Huang Z."/>
            <person name="Lobanov A.V."/>
            <person name="Han L."/>
            <person name="Marino S.M."/>
            <person name="Sun X."/>
            <person name="Turanov A.A."/>
            <person name="Yang P."/>
            <person name="Yim S.H."/>
            <person name="Zhao X."/>
            <person name="Kasaikina M.V."/>
            <person name="Stoletzki N."/>
            <person name="Peng C."/>
            <person name="Polak P."/>
            <person name="Xiong Z."/>
            <person name="Kiezun A."/>
            <person name="Zhu Y."/>
            <person name="Chen Y."/>
            <person name="Kryukov G.V."/>
            <person name="Zhang Q."/>
            <person name="Peshkin L."/>
            <person name="Yang L."/>
            <person name="Bronson R.T."/>
            <person name="Buffenstein R."/>
            <person name="Wang B."/>
            <person name="Han C."/>
            <person name="Li Q."/>
            <person name="Chen L."/>
            <person name="Zhao W."/>
            <person name="Sunyaev S.R."/>
            <person name="Park T.J."/>
            <person name="Zhang G."/>
            <person name="Wang J."/>
            <person name="Gladyshev V.N."/>
        </authorList>
    </citation>
    <scope>NUCLEOTIDE SEQUENCE [LARGE SCALE GENOMIC DNA]</scope>
</reference>
<dbReference type="FunFam" id="1.20.1070.10:FF:000003">
    <property type="entry name" value="Olfactory receptor"/>
    <property type="match status" value="1"/>
</dbReference>
<feature type="transmembrane region" description="Helical" evidence="10">
    <location>
        <begin position="93"/>
        <end position="116"/>
    </location>
</feature>
<dbReference type="GO" id="GO:0004930">
    <property type="term" value="F:G protein-coupled receptor activity"/>
    <property type="evidence" value="ECO:0007669"/>
    <property type="project" value="UniProtKB-KW"/>
</dbReference>
<sequence>MKGKSDVTVIPPPRASSRQREAFWPSSGPQITMVENRTEMTEFLLLGLTDDPHLQVPLFITFLLIYTITVAGNLGMILLIVLDPRLHTPMYYFLANLSLVDFGYSSAVTPTVMAGLLTGNKITYNLFFFGAFATVENYLLASMAYAAVYKPLHYTTTMTTRTCAWMVIAFYSCGFLTASIHVGDIFSLSFCNSNVVHHFFCDVPAVIVLSCSDRHVSELAVFYLESFNMSFALLVILISYTFTFVTILRRHSGAGYQKALSTCASYFTAVSIFYGTAIFMYLQPSSSHSMDTDKMASVFYTMVIPVLNPLVYRLRNKEVKSALIKIISKAKES</sequence>
<feature type="transmembrane region" description="Helical" evidence="10">
    <location>
        <begin position="260"/>
        <end position="282"/>
    </location>
</feature>
<evidence type="ECO:0000256" key="4">
    <source>
        <dbReference type="ARBA" id="ARBA00022725"/>
    </source>
</evidence>
<evidence type="ECO:0000256" key="9">
    <source>
        <dbReference type="ARBA" id="ARBA00023224"/>
    </source>
</evidence>
<evidence type="ECO:0000313" key="13">
    <source>
        <dbReference type="Proteomes" id="UP000006813"/>
    </source>
</evidence>
<dbReference type="InterPro" id="IPR017452">
    <property type="entry name" value="GPCR_Rhodpsn_7TM"/>
</dbReference>
<dbReference type="PRINTS" id="PR00245">
    <property type="entry name" value="OLFACTORYR"/>
</dbReference>
<keyword evidence="8 12" id="KW-0675">Receptor</keyword>
<dbReference type="PRINTS" id="PR00237">
    <property type="entry name" value="GPCRRHODOPSN"/>
</dbReference>
<keyword evidence="9" id="KW-0807">Transducer</keyword>
<dbReference type="InParanoid" id="G5BTJ3"/>
<dbReference type="CDD" id="cd15407">
    <property type="entry name" value="7tmA_OR5B-like"/>
    <property type="match status" value="1"/>
</dbReference>
<evidence type="ECO:0000259" key="11">
    <source>
        <dbReference type="PROSITE" id="PS50262"/>
    </source>
</evidence>
<dbReference type="GO" id="GO:0004984">
    <property type="term" value="F:olfactory receptor activity"/>
    <property type="evidence" value="ECO:0007669"/>
    <property type="project" value="InterPro"/>
</dbReference>
<name>G5BTJ3_HETGA</name>
<feature type="transmembrane region" description="Helical" evidence="10">
    <location>
        <begin position="122"/>
        <end position="141"/>
    </location>
</feature>
<dbReference type="OMA" id="VHIRDTF"/>
<dbReference type="InterPro" id="IPR000276">
    <property type="entry name" value="GPCR_Rhodpsn"/>
</dbReference>
<keyword evidence="4" id="KW-0552">Olfaction</keyword>
<keyword evidence="7 10" id="KW-0472">Membrane</keyword>
<feature type="domain" description="G-protein coupled receptors family 1 profile" evidence="11">
    <location>
        <begin position="72"/>
        <end position="312"/>
    </location>
</feature>
<feature type="transmembrane region" description="Helical" evidence="10">
    <location>
        <begin position="162"/>
        <end position="182"/>
    </location>
</feature>